<keyword evidence="1" id="KW-1133">Transmembrane helix</keyword>
<keyword evidence="3" id="KW-1185">Reference proteome</keyword>
<dbReference type="RefSeq" id="WP_191748918.1">
    <property type="nucleotide sequence ID" value="NZ_JACSQZ010000010.1"/>
</dbReference>
<sequence>MDISYIEEYIKNLDLSITELESLGASFNVLGYSIIFYGSKKENYDLLINNESDVTPSELLLLGQYIIVVGYLILCFVGKKRFESSLLKVEYLDMQRNLSAYKLLERSYIISSFANFLRLEAFYEIFLEINSLSNENE</sequence>
<evidence type="ECO:0000313" key="2">
    <source>
        <dbReference type="EMBL" id="MBD7914370.1"/>
    </source>
</evidence>
<keyword evidence="1" id="KW-0472">Membrane</keyword>
<feature type="transmembrane region" description="Helical" evidence="1">
    <location>
        <begin position="59"/>
        <end position="78"/>
    </location>
</feature>
<protein>
    <submittedName>
        <fullName evidence="2">Uncharacterized protein</fullName>
    </submittedName>
</protein>
<accession>A0ABR8Q1T4</accession>
<dbReference type="Proteomes" id="UP000640335">
    <property type="component" value="Unassembled WGS sequence"/>
</dbReference>
<feature type="transmembrane region" description="Helical" evidence="1">
    <location>
        <begin position="20"/>
        <end position="39"/>
    </location>
</feature>
<keyword evidence="1" id="KW-0812">Transmembrane</keyword>
<proteinExistence type="predicted"/>
<gene>
    <name evidence="2" type="ORF">H9660_04360</name>
</gene>
<evidence type="ECO:0000256" key="1">
    <source>
        <dbReference type="SAM" id="Phobius"/>
    </source>
</evidence>
<name>A0ABR8Q1T4_9CLOT</name>
<evidence type="ECO:0000313" key="3">
    <source>
        <dbReference type="Proteomes" id="UP000640335"/>
    </source>
</evidence>
<reference evidence="2 3" key="1">
    <citation type="submission" date="2020-08" db="EMBL/GenBank/DDBJ databases">
        <title>A Genomic Blueprint of the Chicken Gut Microbiome.</title>
        <authorList>
            <person name="Gilroy R."/>
            <person name="Ravi A."/>
            <person name="Getino M."/>
            <person name="Pursley I."/>
            <person name="Horton D.L."/>
            <person name="Alikhan N.-F."/>
            <person name="Baker D."/>
            <person name="Gharbi K."/>
            <person name="Hall N."/>
            <person name="Watson M."/>
            <person name="Adriaenssens E.M."/>
            <person name="Foster-Nyarko E."/>
            <person name="Jarju S."/>
            <person name="Secka A."/>
            <person name="Antonio M."/>
            <person name="Oren A."/>
            <person name="Chaudhuri R."/>
            <person name="La Ragione R.M."/>
            <person name="Hildebrand F."/>
            <person name="Pallen M.J."/>
        </authorList>
    </citation>
    <scope>NUCLEOTIDE SEQUENCE [LARGE SCALE GENOMIC DNA]</scope>
    <source>
        <strain evidence="2 3">Sa3CUN1</strain>
    </source>
</reference>
<dbReference type="EMBL" id="JACSQZ010000010">
    <property type="protein sequence ID" value="MBD7914370.1"/>
    <property type="molecule type" value="Genomic_DNA"/>
</dbReference>
<comment type="caution">
    <text evidence="2">The sequence shown here is derived from an EMBL/GenBank/DDBJ whole genome shotgun (WGS) entry which is preliminary data.</text>
</comment>
<organism evidence="2 3">
    <name type="scientific">Clostridium gallinarum</name>
    <dbReference type="NCBI Taxonomy" id="2762246"/>
    <lineage>
        <taxon>Bacteria</taxon>
        <taxon>Bacillati</taxon>
        <taxon>Bacillota</taxon>
        <taxon>Clostridia</taxon>
        <taxon>Eubacteriales</taxon>
        <taxon>Clostridiaceae</taxon>
        <taxon>Clostridium</taxon>
    </lineage>
</organism>